<gene>
    <name evidence="3" type="ORF">GUJ93_ZPchr0002g26729</name>
</gene>
<dbReference type="InterPro" id="IPR000300">
    <property type="entry name" value="IPPc"/>
</dbReference>
<dbReference type="InterPro" id="IPR045849">
    <property type="entry name" value="IP5P_plant"/>
</dbReference>
<dbReference type="AlphaFoldDB" id="A0A8J5SGT0"/>
<evidence type="ECO:0000313" key="4">
    <source>
        <dbReference type="Proteomes" id="UP000729402"/>
    </source>
</evidence>
<dbReference type="GO" id="GO:0004445">
    <property type="term" value="F:inositol-polyphosphate 5-phosphatase activity"/>
    <property type="evidence" value="ECO:0007669"/>
    <property type="project" value="InterPro"/>
</dbReference>
<dbReference type="GO" id="GO:0046856">
    <property type="term" value="P:phosphatidylinositol dephosphorylation"/>
    <property type="evidence" value="ECO:0007669"/>
    <property type="project" value="InterPro"/>
</dbReference>
<dbReference type="Proteomes" id="UP000729402">
    <property type="component" value="Unassembled WGS sequence"/>
</dbReference>
<dbReference type="PANTHER" id="PTHR45666">
    <property type="entry name" value="TYPE IV INOSITOL POLYPHOSPHATE 5-PHOSPHATASE 9"/>
    <property type="match status" value="1"/>
</dbReference>
<comment type="caution">
    <text evidence="3">The sequence shown here is derived from an EMBL/GenBank/DDBJ whole genome shotgun (WGS) entry which is preliminary data.</text>
</comment>
<dbReference type="GO" id="GO:0004439">
    <property type="term" value="F:phosphatidylinositol-4,5-bisphosphate 5-phosphatase activity"/>
    <property type="evidence" value="ECO:0007669"/>
    <property type="project" value="TreeGrafter"/>
</dbReference>
<proteinExistence type="predicted"/>
<reference evidence="3" key="1">
    <citation type="journal article" date="2021" name="bioRxiv">
        <title>Whole Genome Assembly and Annotation of Northern Wild Rice, Zizania palustris L., Supports a Whole Genome Duplication in the Zizania Genus.</title>
        <authorList>
            <person name="Haas M."/>
            <person name="Kono T."/>
            <person name="Macchietto M."/>
            <person name="Millas R."/>
            <person name="McGilp L."/>
            <person name="Shao M."/>
            <person name="Duquette J."/>
            <person name="Hirsch C.N."/>
            <person name="Kimball J."/>
        </authorList>
    </citation>
    <scope>NUCLEOTIDE SEQUENCE</scope>
    <source>
        <tissue evidence="3">Fresh leaf tissue</tissue>
    </source>
</reference>
<organism evidence="3 4">
    <name type="scientific">Zizania palustris</name>
    <name type="common">Northern wild rice</name>
    <dbReference type="NCBI Taxonomy" id="103762"/>
    <lineage>
        <taxon>Eukaryota</taxon>
        <taxon>Viridiplantae</taxon>
        <taxon>Streptophyta</taxon>
        <taxon>Embryophyta</taxon>
        <taxon>Tracheophyta</taxon>
        <taxon>Spermatophyta</taxon>
        <taxon>Magnoliopsida</taxon>
        <taxon>Liliopsida</taxon>
        <taxon>Poales</taxon>
        <taxon>Poaceae</taxon>
        <taxon>BOP clade</taxon>
        <taxon>Oryzoideae</taxon>
        <taxon>Oryzeae</taxon>
        <taxon>Zizaniinae</taxon>
        <taxon>Zizania</taxon>
    </lineage>
</organism>
<keyword evidence="4" id="KW-1185">Reference proteome</keyword>
<evidence type="ECO:0000313" key="3">
    <source>
        <dbReference type="EMBL" id="KAG8057816.1"/>
    </source>
</evidence>
<evidence type="ECO:0000259" key="2">
    <source>
        <dbReference type="SMART" id="SM00128"/>
    </source>
</evidence>
<reference evidence="3" key="2">
    <citation type="submission" date="2021-02" db="EMBL/GenBank/DDBJ databases">
        <authorList>
            <person name="Kimball J.A."/>
            <person name="Haas M.W."/>
            <person name="Macchietto M."/>
            <person name="Kono T."/>
            <person name="Duquette J."/>
            <person name="Shao M."/>
        </authorList>
    </citation>
    <scope>NUCLEOTIDE SEQUENCE</scope>
    <source>
        <tissue evidence="3">Fresh leaf tissue</tissue>
    </source>
</reference>
<keyword evidence="1" id="KW-0378">Hydrolase</keyword>
<accession>A0A8J5SGT0</accession>
<dbReference type="GO" id="GO:0034485">
    <property type="term" value="F:phosphatidylinositol-3,4,5-trisphosphate 5-phosphatase activity"/>
    <property type="evidence" value="ECO:0007669"/>
    <property type="project" value="TreeGrafter"/>
</dbReference>
<feature type="domain" description="Inositol polyphosphate-related phosphatase" evidence="2">
    <location>
        <begin position="307"/>
        <end position="582"/>
    </location>
</feature>
<dbReference type="PANTHER" id="PTHR45666:SF21">
    <property type="entry name" value="TYPE I INOSITOL POLYPHOSPHATE 5-PHOSPHATASE 2"/>
    <property type="match status" value="1"/>
</dbReference>
<name>A0A8J5SGT0_ZIZPA</name>
<dbReference type="SMART" id="SM00128">
    <property type="entry name" value="IPPc"/>
    <property type="match status" value="1"/>
</dbReference>
<dbReference type="Pfam" id="PF22669">
    <property type="entry name" value="Exo_endo_phos2"/>
    <property type="match status" value="2"/>
</dbReference>
<protein>
    <recommendedName>
        <fullName evidence="2">Inositol polyphosphate-related phosphatase domain-containing protein</fullName>
    </recommendedName>
</protein>
<dbReference type="EMBL" id="JAAALK010000287">
    <property type="protein sequence ID" value="KAG8057816.1"/>
    <property type="molecule type" value="Genomic_DNA"/>
</dbReference>
<sequence>MRGQRGKRFEVSFWPSVVMRKWLNIKPKLNDFSEDEYDAENGDDDGSDCAEDRSDSFFEIHENKYTINKSSGDKIIPPLRQLQRRRSESLRVNYISNKDVRVMIGSWNVAGRAPNEDLDLDQWICSQEPADMYVLGFQEVVPLSAGNVLGAEDRRPIHKWEAIIRHTLNKSQQPKASCKSYSAPLSPLLVPIPSCDKHDDTKCERDKMTEILSHQHREKQTVVSEQNCDWLDGTSSLDWPEHPLDIPSKVLVSGRGLRRNMSLGLFNTDFMENPRGIELNDVALQVGIRRSYHSSGNLGMSWSEQQEKFDVLNSLDDISDWTSEDEAPSAVAHEECTSLAKKESLKTHANYVRIVSKQMVGIYVSVWVSRKLRQHVNNLEVASVGIGLLGYMGNKGSISISMSLFQTRLCFVCSHLASGHKSGDQQKRNSDVDEILQKTRFSSFAAGQPQKIPSHDQIFWFGDLNYRIDMPDAEIRDLVAMERWGDLLKFDQLTKELINGNTFAGWKEGLINFPPTYKYEINSSRYVGEKPNEGNKRSPAWCDRILWLGKGTKQLSYWSSGLSLSDHRPVSSIFMVEVEVFNHRKLQRVLNFTNSIVPKKYYMAIDS</sequence>
<evidence type="ECO:0000256" key="1">
    <source>
        <dbReference type="ARBA" id="ARBA00022801"/>
    </source>
</evidence>
<dbReference type="OrthoDB" id="62798at2759"/>